<protein>
    <submittedName>
        <fullName evidence="2">Uncharacterized protein</fullName>
    </submittedName>
</protein>
<accession>A0A9E7EAG3</accession>
<evidence type="ECO:0000256" key="1">
    <source>
        <dbReference type="SAM" id="MobiDB-lite"/>
    </source>
</evidence>
<evidence type="ECO:0000313" key="2">
    <source>
        <dbReference type="EMBL" id="URD73326.1"/>
    </source>
</evidence>
<proteinExistence type="predicted"/>
<dbReference type="EMBL" id="CP097502">
    <property type="protein sequence ID" value="URD73326.1"/>
    <property type="molecule type" value="Genomic_DNA"/>
</dbReference>
<reference evidence="2" key="1">
    <citation type="submission" date="2022-05" db="EMBL/GenBank/DDBJ databases">
        <title>The Musa troglodytarum L. genome provides insights into the mechanism of non-climacteric behaviour and enrichment of carotenoids.</title>
        <authorList>
            <person name="Wang J."/>
        </authorList>
    </citation>
    <scope>NUCLEOTIDE SEQUENCE</scope>
    <source>
        <tissue evidence="2">Leaf</tissue>
    </source>
</reference>
<keyword evidence="3" id="KW-1185">Reference proteome</keyword>
<evidence type="ECO:0000313" key="3">
    <source>
        <dbReference type="Proteomes" id="UP001055439"/>
    </source>
</evidence>
<dbReference type="Proteomes" id="UP001055439">
    <property type="component" value="Chromosome 1"/>
</dbReference>
<name>A0A9E7EAG3_9LILI</name>
<feature type="region of interest" description="Disordered" evidence="1">
    <location>
        <begin position="50"/>
        <end position="94"/>
    </location>
</feature>
<feature type="compositionally biased region" description="Gly residues" evidence="1">
    <location>
        <begin position="80"/>
        <end position="94"/>
    </location>
</feature>
<feature type="compositionally biased region" description="Gly residues" evidence="1">
    <location>
        <begin position="54"/>
        <end position="71"/>
    </location>
</feature>
<sequence>MEEVDALAHDVDGDGELEAVELVGDDAEGAQELVDAGAVGGTLGLHLLEAGPRVEGGGGGPSGGGGGGVGGATRRRSGSGQRGGGGGGVRPPPG</sequence>
<gene>
    <name evidence="2" type="ORF">MUK42_25041</name>
</gene>
<organism evidence="2 3">
    <name type="scientific">Musa troglodytarum</name>
    <name type="common">fe'i banana</name>
    <dbReference type="NCBI Taxonomy" id="320322"/>
    <lineage>
        <taxon>Eukaryota</taxon>
        <taxon>Viridiplantae</taxon>
        <taxon>Streptophyta</taxon>
        <taxon>Embryophyta</taxon>
        <taxon>Tracheophyta</taxon>
        <taxon>Spermatophyta</taxon>
        <taxon>Magnoliopsida</taxon>
        <taxon>Liliopsida</taxon>
        <taxon>Zingiberales</taxon>
        <taxon>Musaceae</taxon>
        <taxon>Musa</taxon>
    </lineage>
</organism>
<dbReference type="AlphaFoldDB" id="A0A9E7EAG3"/>